<dbReference type="GO" id="GO:0016020">
    <property type="term" value="C:membrane"/>
    <property type="evidence" value="ECO:0007669"/>
    <property type="project" value="UniProtKB-SubCell"/>
</dbReference>
<keyword evidence="7" id="KW-0472">Membrane</keyword>
<feature type="non-terminal residue" evidence="9">
    <location>
        <position position="1"/>
    </location>
</feature>
<evidence type="ECO:0000256" key="6">
    <source>
        <dbReference type="ARBA" id="ARBA00023008"/>
    </source>
</evidence>
<dbReference type="AlphaFoldDB" id="A0A7V8SVK9"/>
<evidence type="ECO:0000313" key="9">
    <source>
        <dbReference type="EMBL" id="MBA0084285.1"/>
    </source>
</evidence>
<dbReference type="GO" id="GO:0004129">
    <property type="term" value="F:cytochrome-c oxidase activity"/>
    <property type="evidence" value="ECO:0007669"/>
    <property type="project" value="InterPro"/>
</dbReference>
<dbReference type="GO" id="GO:0005507">
    <property type="term" value="F:copper ion binding"/>
    <property type="evidence" value="ECO:0007669"/>
    <property type="project" value="InterPro"/>
</dbReference>
<dbReference type="EMBL" id="JACDQQ010000456">
    <property type="protein sequence ID" value="MBA0084285.1"/>
    <property type="molecule type" value="Genomic_DNA"/>
</dbReference>
<dbReference type="InterPro" id="IPR001505">
    <property type="entry name" value="Copper_CuA"/>
</dbReference>
<evidence type="ECO:0000259" key="8">
    <source>
        <dbReference type="PROSITE" id="PS50857"/>
    </source>
</evidence>
<evidence type="ECO:0000256" key="1">
    <source>
        <dbReference type="ARBA" id="ARBA00004370"/>
    </source>
</evidence>
<dbReference type="Proteomes" id="UP000567293">
    <property type="component" value="Unassembled WGS sequence"/>
</dbReference>
<organism evidence="9 10">
    <name type="scientific">Candidatus Acidiferrum panamense</name>
    <dbReference type="NCBI Taxonomy" id="2741543"/>
    <lineage>
        <taxon>Bacteria</taxon>
        <taxon>Pseudomonadati</taxon>
        <taxon>Acidobacteriota</taxon>
        <taxon>Terriglobia</taxon>
        <taxon>Candidatus Acidiferrales</taxon>
        <taxon>Candidatus Acidiferrum</taxon>
    </lineage>
</organism>
<evidence type="ECO:0000256" key="2">
    <source>
        <dbReference type="ARBA" id="ARBA00007866"/>
    </source>
</evidence>
<dbReference type="CDD" id="cd13919">
    <property type="entry name" value="CuRO_HCO_II_like_5"/>
    <property type="match status" value="1"/>
</dbReference>
<proteinExistence type="inferred from homology"/>
<feature type="domain" description="Cytochrome oxidase subunit II copper A binding" evidence="8">
    <location>
        <begin position="29"/>
        <end position="172"/>
    </location>
</feature>
<evidence type="ECO:0000256" key="3">
    <source>
        <dbReference type="ARBA" id="ARBA00022448"/>
    </source>
</evidence>
<evidence type="ECO:0000256" key="4">
    <source>
        <dbReference type="ARBA" id="ARBA00022723"/>
    </source>
</evidence>
<dbReference type="InterPro" id="IPR008972">
    <property type="entry name" value="Cupredoxin"/>
</dbReference>
<comment type="caution">
    <text evidence="9">The sequence shown here is derived from an EMBL/GenBank/DDBJ whole genome shotgun (WGS) entry which is preliminary data.</text>
</comment>
<dbReference type="PROSITE" id="PS50857">
    <property type="entry name" value="COX2_CUA"/>
    <property type="match status" value="1"/>
</dbReference>
<comment type="similarity">
    <text evidence="2">Belongs to the cytochrome c oxidase subunit 2 family.</text>
</comment>
<comment type="subcellular location">
    <subcellularLocation>
        <location evidence="1">Membrane</location>
    </subcellularLocation>
</comment>
<reference evidence="9" key="1">
    <citation type="submission" date="2020-06" db="EMBL/GenBank/DDBJ databases">
        <title>Legume-microbial interactions unlock mineral nutrients during tropical forest succession.</title>
        <authorList>
            <person name="Epihov D.Z."/>
        </authorList>
    </citation>
    <scope>NUCLEOTIDE SEQUENCE [LARGE SCALE GENOMIC DNA]</scope>
    <source>
        <strain evidence="9">Pan2503</strain>
    </source>
</reference>
<dbReference type="PANTHER" id="PTHR22888">
    <property type="entry name" value="CYTOCHROME C OXIDASE, SUBUNIT II"/>
    <property type="match status" value="1"/>
</dbReference>
<dbReference type="PRINTS" id="PR01166">
    <property type="entry name" value="CYCOXIDASEII"/>
</dbReference>
<keyword evidence="6" id="KW-0186">Copper</keyword>
<gene>
    <name evidence="9" type="ORF">HRJ53_04750</name>
</gene>
<name>A0A7V8SVK9_9BACT</name>
<dbReference type="Gene3D" id="2.60.40.420">
    <property type="entry name" value="Cupredoxins - blue copper proteins"/>
    <property type="match status" value="1"/>
</dbReference>
<dbReference type="Pfam" id="PF00116">
    <property type="entry name" value="COX2"/>
    <property type="match status" value="1"/>
</dbReference>
<evidence type="ECO:0000256" key="5">
    <source>
        <dbReference type="ARBA" id="ARBA00022982"/>
    </source>
</evidence>
<keyword evidence="10" id="KW-1185">Reference proteome</keyword>
<evidence type="ECO:0000313" key="10">
    <source>
        <dbReference type="Proteomes" id="UP000567293"/>
    </source>
</evidence>
<keyword evidence="4" id="KW-0479">Metal-binding</keyword>
<protein>
    <submittedName>
        <fullName evidence="9">Cytochrome C oxidase subunit II</fullName>
    </submittedName>
</protein>
<evidence type="ECO:0000256" key="7">
    <source>
        <dbReference type="ARBA" id="ARBA00023136"/>
    </source>
</evidence>
<dbReference type="PROSITE" id="PS00078">
    <property type="entry name" value="COX2"/>
    <property type="match status" value="1"/>
</dbReference>
<keyword evidence="3" id="KW-0813">Transport</keyword>
<dbReference type="GO" id="GO:0042773">
    <property type="term" value="P:ATP synthesis coupled electron transport"/>
    <property type="evidence" value="ECO:0007669"/>
    <property type="project" value="TreeGrafter"/>
</dbReference>
<accession>A0A7V8SVK9</accession>
<dbReference type="PANTHER" id="PTHR22888:SF9">
    <property type="entry name" value="CYTOCHROME C OXIDASE SUBUNIT 2"/>
    <property type="match status" value="1"/>
</dbReference>
<dbReference type="InterPro" id="IPR002429">
    <property type="entry name" value="CcO_II-like_C"/>
</dbReference>
<keyword evidence="5" id="KW-0249">Electron transport</keyword>
<sequence>FVLVGTEILALGVMGQKAWANVYFTSPAPGALQVQAQAEQFAFYFRYPGPDGQFGTIHPDKIDEGNQNYFGLDPANDVAARDDIVSGQLVVPVNREVQLLMHAKDVGHSFYVRELRIQQDFVPGLDLSLHFTATEIGKYEIVCTQLCGLGHYNMKAYLNVMSQEDYDKWQKEQAAQ</sequence>
<dbReference type="InterPro" id="IPR045187">
    <property type="entry name" value="CcO_II"/>
</dbReference>
<dbReference type="SUPFAM" id="SSF49503">
    <property type="entry name" value="Cupredoxins"/>
    <property type="match status" value="1"/>
</dbReference>